<reference evidence="1" key="2">
    <citation type="submission" date="2020-11" db="EMBL/GenBank/DDBJ databases">
        <authorList>
            <person name="McCartney M.A."/>
            <person name="Auch B."/>
            <person name="Kono T."/>
            <person name="Mallez S."/>
            <person name="Becker A."/>
            <person name="Gohl D.M."/>
            <person name="Silverstein K.A.T."/>
            <person name="Koren S."/>
            <person name="Bechman K.B."/>
            <person name="Herman A."/>
            <person name="Abrahante J.E."/>
            <person name="Garbe J."/>
        </authorList>
    </citation>
    <scope>NUCLEOTIDE SEQUENCE</scope>
    <source>
        <strain evidence="1">Duluth1</strain>
        <tissue evidence="1">Whole animal</tissue>
    </source>
</reference>
<protein>
    <submittedName>
        <fullName evidence="1">Uncharacterized protein</fullName>
    </submittedName>
</protein>
<reference evidence="1" key="1">
    <citation type="journal article" date="2019" name="bioRxiv">
        <title>The Genome of the Zebra Mussel, Dreissena polymorpha: A Resource for Invasive Species Research.</title>
        <authorList>
            <person name="McCartney M.A."/>
            <person name="Auch B."/>
            <person name="Kono T."/>
            <person name="Mallez S."/>
            <person name="Zhang Y."/>
            <person name="Obille A."/>
            <person name="Becker A."/>
            <person name="Abrahante J.E."/>
            <person name="Garbe J."/>
            <person name="Badalamenti J.P."/>
            <person name="Herman A."/>
            <person name="Mangelson H."/>
            <person name="Liachko I."/>
            <person name="Sullivan S."/>
            <person name="Sone E.D."/>
            <person name="Koren S."/>
            <person name="Silverstein K.A.T."/>
            <person name="Beckman K.B."/>
            <person name="Gohl D.M."/>
        </authorList>
    </citation>
    <scope>NUCLEOTIDE SEQUENCE</scope>
    <source>
        <strain evidence="1">Duluth1</strain>
        <tissue evidence="1">Whole animal</tissue>
    </source>
</reference>
<keyword evidence="2" id="KW-1185">Reference proteome</keyword>
<organism evidence="1 2">
    <name type="scientific">Dreissena polymorpha</name>
    <name type="common">Zebra mussel</name>
    <name type="synonym">Mytilus polymorpha</name>
    <dbReference type="NCBI Taxonomy" id="45954"/>
    <lineage>
        <taxon>Eukaryota</taxon>
        <taxon>Metazoa</taxon>
        <taxon>Spiralia</taxon>
        <taxon>Lophotrochozoa</taxon>
        <taxon>Mollusca</taxon>
        <taxon>Bivalvia</taxon>
        <taxon>Autobranchia</taxon>
        <taxon>Heteroconchia</taxon>
        <taxon>Euheterodonta</taxon>
        <taxon>Imparidentia</taxon>
        <taxon>Neoheterodontei</taxon>
        <taxon>Myida</taxon>
        <taxon>Dreissenoidea</taxon>
        <taxon>Dreissenidae</taxon>
        <taxon>Dreissena</taxon>
    </lineage>
</organism>
<evidence type="ECO:0000313" key="1">
    <source>
        <dbReference type="EMBL" id="KAH3790856.1"/>
    </source>
</evidence>
<sequence length="129" mass="15026">MQLLQHHGETDSSLLAWLERKRNKFVAPDIHKYSRSWDCASSVRWPATSRQTRSSRSWLTRQQLDKSNREQVVLVVRHVDEELNVHEDFIKLHKHLLYFMFKLARVVGTKKITVEISGSSSAALDKLVS</sequence>
<comment type="caution">
    <text evidence="1">The sequence shown here is derived from an EMBL/GenBank/DDBJ whole genome shotgun (WGS) entry which is preliminary data.</text>
</comment>
<dbReference type="EMBL" id="JAIWYP010000008">
    <property type="protein sequence ID" value="KAH3790856.1"/>
    <property type="molecule type" value="Genomic_DNA"/>
</dbReference>
<dbReference type="Proteomes" id="UP000828390">
    <property type="component" value="Unassembled WGS sequence"/>
</dbReference>
<gene>
    <name evidence="1" type="ORF">DPMN_169064</name>
</gene>
<proteinExistence type="predicted"/>
<evidence type="ECO:0000313" key="2">
    <source>
        <dbReference type="Proteomes" id="UP000828390"/>
    </source>
</evidence>
<accession>A0A9D4F6C4</accession>
<name>A0A9D4F6C4_DREPO</name>
<dbReference type="AlphaFoldDB" id="A0A9D4F6C4"/>